<dbReference type="Proteomes" id="UP000006727">
    <property type="component" value="Chromosome 9"/>
</dbReference>
<dbReference type="EnsemblPlants" id="Pp3c9_8140V3.2">
    <property type="protein sequence ID" value="Pp3c9_8140V3.2"/>
    <property type="gene ID" value="Pp3c9_8140"/>
</dbReference>
<feature type="compositionally biased region" description="Basic residues" evidence="1">
    <location>
        <begin position="47"/>
        <end position="61"/>
    </location>
</feature>
<feature type="region of interest" description="Disordered" evidence="1">
    <location>
        <begin position="39"/>
        <end position="62"/>
    </location>
</feature>
<protein>
    <submittedName>
        <fullName evidence="3">Uncharacterized protein</fullName>
    </submittedName>
</protein>
<name>A0A7I4ELY3_PHYPA</name>
<reference evidence="3 4" key="1">
    <citation type="journal article" date="2008" name="Science">
        <title>The Physcomitrella genome reveals evolutionary insights into the conquest of land by plants.</title>
        <authorList>
            <person name="Rensing S."/>
            <person name="Lang D."/>
            <person name="Zimmer A."/>
            <person name="Terry A."/>
            <person name="Salamov A."/>
            <person name="Shapiro H."/>
            <person name="Nishiyama T."/>
            <person name="Perroud P.-F."/>
            <person name="Lindquist E."/>
            <person name="Kamisugi Y."/>
            <person name="Tanahashi T."/>
            <person name="Sakakibara K."/>
            <person name="Fujita T."/>
            <person name="Oishi K."/>
            <person name="Shin-I T."/>
            <person name="Kuroki Y."/>
            <person name="Toyoda A."/>
            <person name="Suzuki Y."/>
            <person name="Hashimoto A."/>
            <person name="Yamaguchi K."/>
            <person name="Sugano A."/>
            <person name="Kohara Y."/>
            <person name="Fujiyama A."/>
            <person name="Anterola A."/>
            <person name="Aoki S."/>
            <person name="Ashton N."/>
            <person name="Barbazuk W.B."/>
            <person name="Barker E."/>
            <person name="Bennetzen J."/>
            <person name="Bezanilla M."/>
            <person name="Blankenship R."/>
            <person name="Cho S.H."/>
            <person name="Dutcher S."/>
            <person name="Estelle M."/>
            <person name="Fawcett J.A."/>
            <person name="Gundlach H."/>
            <person name="Hanada K."/>
            <person name="Heyl A."/>
            <person name="Hicks K.A."/>
            <person name="Hugh J."/>
            <person name="Lohr M."/>
            <person name="Mayer K."/>
            <person name="Melkozernov A."/>
            <person name="Murata T."/>
            <person name="Nelson D."/>
            <person name="Pils B."/>
            <person name="Prigge M."/>
            <person name="Reiss B."/>
            <person name="Renner T."/>
            <person name="Rombauts S."/>
            <person name="Rushton P."/>
            <person name="Sanderfoot A."/>
            <person name="Schween G."/>
            <person name="Shiu S.-H."/>
            <person name="Stueber K."/>
            <person name="Theodoulou F.L."/>
            <person name="Tu H."/>
            <person name="Van de Peer Y."/>
            <person name="Verrier P.J."/>
            <person name="Waters E."/>
            <person name="Wood A."/>
            <person name="Yang L."/>
            <person name="Cove D."/>
            <person name="Cuming A."/>
            <person name="Hasebe M."/>
            <person name="Lucas S."/>
            <person name="Mishler D.B."/>
            <person name="Reski R."/>
            <person name="Grigoriev I."/>
            <person name="Quatrano R.S."/>
            <person name="Boore J.L."/>
        </authorList>
    </citation>
    <scope>NUCLEOTIDE SEQUENCE [LARGE SCALE GENOMIC DNA]</scope>
    <source>
        <strain evidence="3 4">cv. Gransden 2004</strain>
    </source>
</reference>
<dbReference type="AlphaFoldDB" id="A0A7I4ELY3"/>
<dbReference type="Gramene" id="Pp3c9_8140V3.2">
    <property type="protein sequence ID" value="Pp3c9_8140V3.2"/>
    <property type="gene ID" value="Pp3c9_8140"/>
</dbReference>
<sequence length="340" mass="37306">MALRCNSFDLLCTPPSRESAHSGASAGWGWATKDKEAHQPYGTALARKGKARKGKGMRKSRNCGMSSHGCWLSWERSSPPPTLHWGEDKGGGKGKRKRGGHHKIALPLTRFRTWGLAEVAAPTHSFILYLSDSLAAHDLALLPLPNCLGLALLGLAWLGFAHSTCLAAPTPGPCHVIMARKDWLSERLCSDDALGSFCTQRLGIQCIIFSTQPHRMDDSTSLYVSVFSIVPTTPEPPPPTLLFFSTPFAALGCSLHPSCESTLVEPMCVCPPHTCFHIQHTCFHIQHTCSLLAAAVCIFLMGYTLVSTYILHKSKSEFMMHQMVVVWLVKGTKMKTLRRV</sequence>
<keyword evidence="2" id="KW-1133">Transmembrane helix</keyword>
<keyword evidence="4" id="KW-1185">Reference proteome</keyword>
<evidence type="ECO:0000313" key="3">
    <source>
        <dbReference type="EnsemblPlants" id="Pp3c9_8140V3.2"/>
    </source>
</evidence>
<reference evidence="3" key="3">
    <citation type="submission" date="2020-12" db="UniProtKB">
        <authorList>
            <consortium name="EnsemblPlants"/>
        </authorList>
    </citation>
    <scope>IDENTIFICATION</scope>
</reference>
<keyword evidence="2" id="KW-0472">Membrane</keyword>
<accession>A0A7I4ELY3</accession>
<evidence type="ECO:0000256" key="1">
    <source>
        <dbReference type="SAM" id="MobiDB-lite"/>
    </source>
</evidence>
<dbReference type="InParanoid" id="A0A7I4ELY3"/>
<feature type="transmembrane region" description="Helical" evidence="2">
    <location>
        <begin position="291"/>
        <end position="311"/>
    </location>
</feature>
<evidence type="ECO:0000256" key="2">
    <source>
        <dbReference type="SAM" id="Phobius"/>
    </source>
</evidence>
<reference evidence="3 4" key="2">
    <citation type="journal article" date="2018" name="Plant J.">
        <title>The Physcomitrella patens chromosome-scale assembly reveals moss genome structure and evolution.</title>
        <authorList>
            <person name="Lang D."/>
            <person name="Ullrich K.K."/>
            <person name="Murat F."/>
            <person name="Fuchs J."/>
            <person name="Jenkins J."/>
            <person name="Haas F.B."/>
            <person name="Piednoel M."/>
            <person name="Gundlach H."/>
            <person name="Van Bel M."/>
            <person name="Meyberg R."/>
            <person name="Vives C."/>
            <person name="Morata J."/>
            <person name="Symeonidi A."/>
            <person name="Hiss M."/>
            <person name="Muchero W."/>
            <person name="Kamisugi Y."/>
            <person name="Saleh O."/>
            <person name="Blanc G."/>
            <person name="Decker E.L."/>
            <person name="van Gessel N."/>
            <person name="Grimwood J."/>
            <person name="Hayes R.D."/>
            <person name="Graham S.W."/>
            <person name="Gunter L.E."/>
            <person name="McDaniel S.F."/>
            <person name="Hoernstein S.N.W."/>
            <person name="Larsson A."/>
            <person name="Li F.W."/>
            <person name="Perroud P.F."/>
            <person name="Phillips J."/>
            <person name="Ranjan P."/>
            <person name="Rokshar D.S."/>
            <person name="Rothfels C.J."/>
            <person name="Schneider L."/>
            <person name="Shu S."/>
            <person name="Stevenson D.W."/>
            <person name="Thummler F."/>
            <person name="Tillich M."/>
            <person name="Villarreal Aguilar J.C."/>
            <person name="Widiez T."/>
            <person name="Wong G.K."/>
            <person name="Wymore A."/>
            <person name="Zhang Y."/>
            <person name="Zimmer A.D."/>
            <person name="Quatrano R.S."/>
            <person name="Mayer K.F.X."/>
            <person name="Goodstein D."/>
            <person name="Casacuberta J.M."/>
            <person name="Vandepoele K."/>
            <person name="Reski R."/>
            <person name="Cuming A.C."/>
            <person name="Tuskan G.A."/>
            <person name="Maumus F."/>
            <person name="Salse J."/>
            <person name="Schmutz J."/>
            <person name="Rensing S.A."/>
        </authorList>
    </citation>
    <scope>NUCLEOTIDE SEQUENCE [LARGE SCALE GENOMIC DNA]</scope>
    <source>
        <strain evidence="3 4">cv. Gransden 2004</strain>
    </source>
</reference>
<organism evidence="3 4">
    <name type="scientific">Physcomitrium patens</name>
    <name type="common">Spreading-leaved earth moss</name>
    <name type="synonym">Physcomitrella patens</name>
    <dbReference type="NCBI Taxonomy" id="3218"/>
    <lineage>
        <taxon>Eukaryota</taxon>
        <taxon>Viridiplantae</taxon>
        <taxon>Streptophyta</taxon>
        <taxon>Embryophyta</taxon>
        <taxon>Bryophyta</taxon>
        <taxon>Bryophytina</taxon>
        <taxon>Bryopsida</taxon>
        <taxon>Funariidae</taxon>
        <taxon>Funariales</taxon>
        <taxon>Funariaceae</taxon>
        <taxon>Physcomitrium</taxon>
    </lineage>
</organism>
<evidence type="ECO:0000313" key="4">
    <source>
        <dbReference type="Proteomes" id="UP000006727"/>
    </source>
</evidence>
<feature type="region of interest" description="Disordered" evidence="1">
    <location>
        <begin position="81"/>
        <end position="100"/>
    </location>
</feature>
<dbReference type="EMBL" id="ABEU02000009">
    <property type="status" value="NOT_ANNOTATED_CDS"/>
    <property type="molecule type" value="Genomic_DNA"/>
</dbReference>
<proteinExistence type="predicted"/>
<keyword evidence="2" id="KW-0812">Transmembrane</keyword>